<dbReference type="AlphaFoldDB" id="A0A7M4DG44"/>
<keyword evidence="3" id="KW-0804">Transcription</keyword>
<dbReference type="GO" id="GO:1901135">
    <property type="term" value="P:carbohydrate derivative metabolic process"/>
    <property type="evidence" value="ECO:0007669"/>
    <property type="project" value="InterPro"/>
</dbReference>
<dbReference type="Pfam" id="PF01418">
    <property type="entry name" value="HTH_6"/>
    <property type="match status" value="1"/>
</dbReference>
<dbReference type="CDD" id="cd05013">
    <property type="entry name" value="SIS_RpiR"/>
    <property type="match status" value="1"/>
</dbReference>
<dbReference type="GO" id="GO:0003677">
    <property type="term" value="F:DNA binding"/>
    <property type="evidence" value="ECO:0007669"/>
    <property type="project" value="UniProtKB-KW"/>
</dbReference>
<keyword evidence="2" id="KW-0238">DNA-binding</keyword>
<protein>
    <submittedName>
        <fullName evidence="6">Putative HTH-type transcriptional regulator YbbH</fullName>
    </submittedName>
</protein>
<dbReference type="SUPFAM" id="SSF46689">
    <property type="entry name" value="Homeodomain-like"/>
    <property type="match status" value="1"/>
</dbReference>
<evidence type="ECO:0000259" key="4">
    <source>
        <dbReference type="PROSITE" id="PS51071"/>
    </source>
</evidence>
<evidence type="ECO:0000313" key="6">
    <source>
        <dbReference type="EMBL" id="VZO35887.1"/>
    </source>
</evidence>
<dbReference type="SUPFAM" id="SSF53697">
    <property type="entry name" value="SIS domain"/>
    <property type="match status" value="1"/>
</dbReference>
<proteinExistence type="predicted"/>
<dbReference type="PROSITE" id="PS51464">
    <property type="entry name" value="SIS"/>
    <property type="match status" value="1"/>
</dbReference>
<dbReference type="InterPro" id="IPR046348">
    <property type="entry name" value="SIS_dom_sf"/>
</dbReference>
<dbReference type="PROSITE" id="PS51071">
    <property type="entry name" value="HTH_RPIR"/>
    <property type="match status" value="1"/>
</dbReference>
<dbReference type="InterPro" id="IPR009057">
    <property type="entry name" value="Homeodomain-like_sf"/>
</dbReference>
<feature type="domain" description="SIS" evidence="5">
    <location>
        <begin position="128"/>
        <end position="268"/>
    </location>
</feature>
<evidence type="ECO:0000256" key="2">
    <source>
        <dbReference type="ARBA" id="ARBA00023125"/>
    </source>
</evidence>
<dbReference type="GO" id="GO:0097367">
    <property type="term" value="F:carbohydrate derivative binding"/>
    <property type="evidence" value="ECO:0007669"/>
    <property type="project" value="InterPro"/>
</dbReference>
<dbReference type="Proteomes" id="UP000419743">
    <property type="component" value="Unassembled WGS sequence"/>
</dbReference>
<dbReference type="Gene3D" id="3.40.50.10490">
    <property type="entry name" value="Glucose-6-phosphate isomerase like protein, domain 1"/>
    <property type="match status" value="1"/>
</dbReference>
<dbReference type="RefSeq" id="WP_156739908.1">
    <property type="nucleotide sequence ID" value="NZ_CACRYJ010000016.1"/>
</dbReference>
<dbReference type="GO" id="GO:0003700">
    <property type="term" value="F:DNA-binding transcription factor activity"/>
    <property type="evidence" value="ECO:0007669"/>
    <property type="project" value="InterPro"/>
</dbReference>
<dbReference type="PANTHER" id="PTHR30514:SF1">
    <property type="entry name" value="HTH-TYPE TRANSCRIPTIONAL REGULATOR HEXR-RELATED"/>
    <property type="match status" value="1"/>
</dbReference>
<gene>
    <name evidence="6" type="primary">ybbH_1</name>
    <name evidence="6" type="ORF">HALOF300_01089</name>
</gene>
<sequence>MSIQSQIQAKRDTLAPSMRRVADAILADPSLVLEETISELARKCATSETTIVRFCRSLGLAGYVQLRLALATEVGREGARRSPAAATYGSDISAGSTLEEVVASIGFTENLGIEETINSLDIAELGRVVDAIDAAARISVYGVSASGWSAADLHRKLFRIGRVAYSFADGHDAVTSLGLMGAGDVAVGFSHRGTTAEVVRFLEAARERGVTAVAITNAAGSPVAGAADLVLRTAVRESPFRSGAMASRTAQLLIVDCIFVAVAQRRMTETVDALRDTHDAVAQFRDS</sequence>
<keyword evidence="7" id="KW-1185">Reference proteome</keyword>
<dbReference type="InterPro" id="IPR001347">
    <property type="entry name" value="SIS_dom"/>
</dbReference>
<dbReference type="InterPro" id="IPR035472">
    <property type="entry name" value="RpiR-like_SIS"/>
</dbReference>
<name>A0A7M4DG44_9MICO</name>
<dbReference type="InterPro" id="IPR000281">
    <property type="entry name" value="HTH_RpiR"/>
</dbReference>
<feature type="domain" description="HTH rpiR-type" evidence="4">
    <location>
        <begin position="1"/>
        <end position="77"/>
    </location>
</feature>
<keyword evidence="1" id="KW-0805">Transcription regulation</keyword>
<organism evidence="6 7">
    <name type="scientific">Occultella aeris</name>
    <dbReference type="NCBI Taxonomy" id="2761496"/>
    <lineage>
        <taxon>Bacteria</taxon>
        <taxon>Bacillati</taxon>
        <taxon>Actinomycetota</taxon>
        <taxon>Actinomycetes</taxon>
        <taxon>Micrococcales</taxon>
        <taxon>Ruaniaceae</taxon>
        <taxon>Occultella</taxon>
    </lineage>
</organism>
<dbReference type="PANTHER" id="PTHR30514">
    <property type="entry name" value="GLUCOKINASE"/>
    <property type="match status" value="1"/>
</dbReference>
<dbReference type="EMBL" id="CACRYJ010000016">
    <property type="protein sequence ID" value="VZO35887.1"/>
    <property type="molecule type" value="Genomic_DNA"/>
</dbReference>
<dbReference type="Gene3D" id="1.10.10.10">
    <property type="entry name" value="Winged helix-like DNA-binding domain superfamily/Winged helix DNA-binding domain"/>
    <property type="match status" value="1"/>
</dbReference>
<accession>A0A7M4DG44</accession>
<comment type="caution">
    <text evidence="6">The sequence shown here is derived from an EMBL/GenBank/DDBJ whole genome shotgun (WGS) entry which is preliminary data.</text>
</comment>
<evidence type="ECO:0000313" key="7">
    <source>
        <dbReference type="Proteomes" id="UP000419743"/>
    </source>
</evidence>
<reference evidence="6 7" key="1">
    <citation type="submission" date="2019-11" db="EMBL/GenBank/DDBJ databases">
        <authorList>
            <person name="Criscuolo A."/>
        </authorList>
    </citation>
    <scope>NUCLEOTIDE SEQUENCE [LARGE SCALE GENOMIC DNA]</scope>
    <source>
        <strain evidence="6">CIP111667</strain>
    </source>
</reference>
<evidence type="ECO:0000256" key="3">
    <source>
        <dbReference type="ARBA" id="ARBA00023163"/>
    </source>
</evidence>
<evidence type="ECO:0000259" key="5">
    <source>
        <dbReference type="PROSITE" id="PS51464"/>
    </source>
</evidence>
<evidence type="ECO:0000256" key="1">
    <source>
        <dbReference type="ARBA" id="ARBA00023015"/>
    </source>
</evidence>
<dbReference type="InterPro" id="IPR036388">
    <property type="entry name" value="WH-like_DNA-bd_sf"/>
</dbReference>
<dbReference type="Pfam" id="PF01380">
    <property type="entry name" value="SIS"/>
    <property type="match status" value="1"/>
</dbReference>
<dbReference type="InterPro" id="IPR047640">
    <property type="entry name" value="RpiR-like"/>
</dbReference>